<evidence type="ECO:0000313" key="3">
    <source>
        <dbReference type="EMBL" id="KAK3255013.1"/>
    </source>
</evidence>
<evidence type="ECO:0000256" key="2">
    <source>
        <dbReference type="SAM" id="Phobius"/>
    </source>
</evidence>
<gene>
    <name evidence="3" type="ORF">CYMTET_35792</name>
</gene>
<feature type="compositionally biased region" description="Pro residues" evidence="1">
    <location>
        <begin position="88"/>
        <end position="104"/>
    </location>
</feature>
<proteinExistence type="predicted"/>
<keyword evidence="2" id="KW-0472">Membrane</keyword>
<feature type="non-terminal residue" evidence="3">
    <location>
        <position position="1"/>
    </location>
</feature>
<name>A0AAE0F8J8_9CHLO</name>
<accession>A0AAE0F8J8</accession>
<feature type="non-terminal residue" evidence="3">
    <location>
        <position position="189"/>
    </location>
</feature>
<feature type="region of interest" description="Disordered" evidence="1">
    <location>
        <begin position="82"/>
        <end position="123"/>
    </location>
</feature>
<feature type="transmembrane region" description="Helical" evidence="2">
    <location>
        <begin position="133"/>
        <end position="158"/>
    </location>
</feature>
<keyword evidence="2" id="KW-0812">Transmembrane</keyword>
<keyword evidence="2" id="KW-1133">Transmembrane helix</keyword>
<dbReference type="EMBL" id="LGRX02022920">
    <property type="protein sequence ID" value="KAK3255013.1"/>
    <property type="molecule type" value="Genomic_DNA"/>
</dbReference>
<reference evidence="3 4" key="1">
    <citation type="journal article" date="2015" name="Genome Biol. Evol.">
        <title>Comparative Genomics of a Bacterivorous Green Alga Reveals Evolutionary Causalities and Consequences of Phago-Mixotrophic Mode of Nutrition.</title>
        <authorList>
            <person name="Burns J.A."/>
            <person name="Paasch A."/>
            <person name="Narechania A."/>
            <person name="Kim E."/>
        </authorList>
    </citation>
    <scope>NUCLEOTIDE SEQUENCE [LARGE SCALE GENOMIC DNA]</scope>
    <source>
        <strain evidence="3 4">PLY_AMNH</strain>
    </source>
</reference>
<keyword evidence="4" id="KW-1185">Reference proteome</keyword>
<dbReference type="Proteomes" id="UP001190700">
    <property type="component" value="Unassembled WGS sequence"/>
</dbReference>
<evidence type="ECO:0000256" key="1">
    <source>
        <dbReference type="SAM" id="MobiDB-lite"/>
    </source>
</evidence>
<evidence type="ECO:0000313" key="4">
    <source>
        <dbReference type="Proteomes" id="UP001190700"/>
    </source>
</evidence>
<sequence length="189" mass="20363">NNHLHPGFALGVYHRLGKAAQMERCTPIEGAWTSVWNSAVLPKGVLLARSAGGLSEACILLQGLGCEDSRVWAQRARRSLFQTASMTPPGPPGAGMPPPGPPEDNLPLDLPPASDNGNSDTDSDEWISEDLRYVLLLMPSFLVLAGLIVVVIQSVSIWHGRQRAAEMLRLENARSSMLMTAADRQTSAK</sequence>
<organism evidence="3 4">
    <name type="scientific">Cymbomonas tetramitiformis</name>
    <dbReference type="NCBI Taxonomy" id="36881"/>
    <lineage>
        <taxon>Eukaryota</taxon>
        <taxon>Viridiplantae</taxon>
        <taxon>Chlorophyta</taxon>
        <taxon>Pyramimonadophyceae</taxon>
        <taxon>Pyramimonadales</taxon>
        <taxon>Pyramimonadaceae</taxon>
        <taxon>Cymbomonas</taxon>
    </lineage>
</organism>
<comment type="caution">
    <text evidence="3">The sequence shown here is derived from an EMBL/GenBank/DDBJ whole genome shotgun (WGS) entry which is preliminary data.</text>
</comment>
<dbReference type="AlphaFoldDB" id="A0AAE0F8J8"/>
<protein>
    <submittedName>
        <fullName evidence="3">Uncharacterized protein</fullName>
    </submittedName>
</protein>